<protein>
    <submittedName>
        <fullName evidence="2">Tellurium resistance protein TerA</fullName>
    </submittedName>
</protein>
<dbReference type="Pfam" id="PF02342">
    <property type="entry name" value="TerD"/>
    <property type="match status" value="1"/>
</dbReference>
<proteinExistence type="predicted"/>
<dbReference type="Proteomes" id="UP000319432">
    <property type="component" value="Chromosome"/>
</dbReference>
<organism evidence="2 3">
    <name type="scientific">Brevibacillus laterosporus</name>
    <name type="common">Bacillus laterosporus</name>
    <dbReference type="NCBI Taxonomy" id="1465"/>
    <lineage>
        <taxon>Bacteria</taxon>
        <taxon>Bacillati</taxon>
        <taxon>Bacillota</taxon>
        <taxon>Bacilli</taxon>
        <taxon>Bacillales</taxon>
        <taxon>Paenibacillaceae</taxon>
        <taxon>Brevibacillus</taxon>
    </lineage>
</organism>
<dbReference type="InterPro" id="IPR017115">
    <property type="entry name" value="Tellurite_resistance_TerA"/>
</dbReference>
<name>A0A518V6M7_BRELA</name>
<sequence>MVTLIKGQKTDVTKPYPHLTKISVGLGWEEARGVEIDASAFLLATNGLVHTEEDFIFYSNPVNRNNSFQMQEGKGDRQQFLVDLQQIPSVVEKIAFTLTIYEAQLRQQNFIQVKNTYIRILDQATSQEIIRFQVDPFTVETAIVVGELYRYNGQWKFNAIGAGFSGGLAALCGNFGVEVEESLPVIPPAPVPVPSTTSPTFVPPAPTIVPTTSTSAPVPVPTPTIQLSKIELTKKDDVVSLKKTKKTLGEVVVNLNWNKKQSSTGFFGMGKKAGVDLDLGCLFEHKDGSKVCIQALGNQFGFYEDYPYILLDGDDRSGNVTTGENIRINGSYVKEFRRILLYAYIYDGVASWADADGIVTIKQEDNPEIVVKLDVHDPRKIMCAIAMIETEGDTLRIRRLVEYFAGHKQMDKHYNFGLKWVPGSK</sequence>
<accession>A0A518V6M7</accession>
<evidence type="ECO:0000313" key="3">
    <source>
        <dbReference type="Proteomes" id="UP000319432"/>
    </source>
</evidence>
<keyword evidence="3" id="KW-1185">Reference proteome</keyword>
<dbReference type="CDD" id="cd06974">
    <property type="entry name" value="TerD_like"/>
    <property type="match status" value="2"/>
</dbReference>
<dbReference type="InterPro" id="IPR051324">
    <property type="entry name" value="Stress/Tellurium_Resist"/>
</dbReference>
<gene>
    <name evidence="2" type="ORF">EEL30_10385</name>
</gene>
<dbReference type="OrthoDB" id="179721at2"/>
<dbReference type="InterPro" id="IPR003325">
    <property type="entry name" value="TerD"/>
</dbReference>
<reference evidence="2 3" key="1">
    <citation type="submission" date="2018-11" db="EMBL/GenBank/DDBJ databases">
        <title>Phylogenetic determinants of toxin gene distribution in genomes of Brevibacillus laterosporus.</title>
        <authorList>
            <person name="Glare T.R."/>
            <person name="Durrant A."/>
            <person name="Berry C."/>
            <person name="Palma L."/>
            <person name="Ormskirk M."/>
            <person name="Cox M.O."/>
        </authorList>
    </citation>
    <scope>NUCLEOTIDE SEQUENCE [LARGE SCALE GENOMIC DNA]</scope>
    <source>
        <strain evidence="2 3">1821L</strain>
    </source>
</reference>
<dbReference type="Gene3D" id="2.60.60.30">
    <property type="entry name" value="sav2460 like domains"/>
    <property type="match status" value="2"/>
</dbReference>
<evidence type="ECO:0000313" key="2">
    <source>
        <dbReference type="EMBL" id="QDX92681.1"/>
    </source>
</evidence>
<dbReference type="AlphaFoldDB" id="A0A518V6M7"/>
<feature type="domain" description="TerD" evidence="1">
    <location>
        <begin position="2"/>
        <end position="175"/>
    </location>
</feature>
<evidence type="ECO:0000259" key="1">
    <source>
        <dbReference type="Pfam" id="PF02342"/>
    </source>
</evidence>
<dbReference type="PIRSF" id="PIRSF037118">
    <property type="entry name" value="Tellurite_resistance_TerA"/>
    <property type="match status" value="1"/>
</dbReference>
<dbReference type="EMBL" id="CP033464">
    <property type="protein sequence ID" value="QDX92681.1"/>
    <property type="molecule type" value="Genomic_DNA"/>
</dbReference>
<dbReference type="PANTHER" id="PTHR32097">
    <property type="entry name" value="CAMP-BINDING PROTEIN 1-RELATED"/>
    <property type="match status" value="1"/>
</dbReference>
<dbReference type="PANTHER" id="PTHR32097:SF17">
    <property type="entry name" value="CAMP-BINDING PROTEIN 1-RELATED"/>
    <property type="match status" value="1"/>
</dbReference>